<evidence type="ECO:0008006" key="3">
    <source>
        <dbReference type="Google" id="ProtNLM"/>
    </source>
</evidence>
<dbReference type="Proteomes" id="UP000053766">
    <property type="component" value="Unassembled WGS sequence"/>
</dbReference>
<dbReference type="InterPro" id="IPR017850">
    <property type="entry name" value="Alkaline_phosphatase_core_sf"/>
</dbReference>
<protein>
    <recommendedName>
        <fullName evidence="3">Sulfatase N-terminal domain-containing protein</fullName>
    </recommendedName>
</protein>
<proteinExistence type="predicted"/>
<reference evidence="1 2" key="1">
    <citation type="submission" date="2013-11" db="EMBL/GenBank/DDBJ databases">
        <title>Draft genome of the bovine lungworm Dictyocaulus viviparus.</title>
        <authorList>
            <person name="Mitreva M."/>
        </authorList>
    </citation>
    <scope>NUCLEOTIDE SEQUENCE [LARGE SCALE GENOMIC DNA]</scope>
    <source>
        <strain evidence="1 2">HannoverDv2000</strain>
    </source>
</reference>
<dbReference type="InterPro" id="IPR004245">
    <property type="entry name" value="DUF229"/>
</dbReference>
<organism evidence="1 2">
    <name type="scientific">Dictyocaulus viviparus</name>
    <name type="common">Bovine lungworm</name>
    <dbReference type="NCBI Taxonomy" id="29172"/>
    <lineage>
        <taxon>Eukaryota</taxon>
        <taxon>Metazoa</taxon>
        <taxon>Ecdysozoa</taxon>
        <taxon>Nematoda</taxon>
        <taxon>Chromadorea</taxon>
        <taxon>Rhabditida</taxon>
        <taxon>Rhabditina</taxon>
        <taxon>Rhabditomorpha</taxon>
        <taxon>Strongyloidea</taxon>
        <taxon>Metastrongylidae</taxon>
        <taxon>Dictyocaulus</taxon>
    </lineage>
</organism>
<dbReference type="PANTHER" id="PTHR10974">
    <property type="entry name" value="FI08016P-RELATED"/>
    <property type="match status" value="1"/>
</dbReference>
<dbReference type="PANTHER" id="PTHR10974:SF75">
    <property type="entry name" value="SULFATASE DOMAIN-CONTAINING PROTEIN"/>
    <property type="match status" value="1"/>
</dbReference>
<accession>A0A0D8XXH1</accession>
<reference evidence="2" key="2">
    <citation type="journal article" date="2016" name="Sci. Rep.">
        <title>Dictyocaulus viviparus genome, variome and transcriptome elucidate lungworm biology and support future intervention.</title>
        <authorList>
            <person name="McNulty S.N."/>
            <person name="Strube C."/>
            <person name="Rosa B.A."/>
            <person name="Martin J.C."/>
            <person name="Tyagi R."/>
            <person name="Choi Y.J."/>
            <person name="Wang Q."/>
            <person name="Hallsworth Pepin K."/>
            <person name="Zhang X."/>
            <person name="Ozersky P."/>
            <person name="Wilson R.K."/>
            <person name="Sternberg P.W."/>
            <person name="Gasser R.B."/>
            <person name="Mitreva M."/>
        </authorList>
    </citation>
    <scope>NUCLEOTIDE SEQUENCE [LARGE SCALE GENOMIC DNA]</scope>
    <source>
        <strain evidence="2">HannoverDv2000</strain>
    </source>
</reference>
<dbReference type="Gene3D" id="3.40.720.10">
    <property type="entry name" value="Alkaline Phosphatase, subunit A"/>
    <property type="match status" value="1"/>
</dbReference>
<evidence type="ECO:0000313" key="1">
    <source>
        <dbReference type="EMBL" id="KJH49175.1"/>
    </source>
</evidence>
<dbReference type="STRING" id="29172.A0A0D8XXH1"/>
<sequence length="210" mass="24210">MLTKLRSPKFSFSWLVNLAHDNTSNLYEADYDLYEFFLENRNALNNSFVFVLGDHGPRLGREAETAYGNRELNNPFLYVVVPEQLRKKQLYKQLRQNSEQLVTPHDLHSTLKDILYFQPSTSFSDTSFMKYDSNPRGSSLLRKFEDGVRRTCKTLPIPFHHCICQFKTDTISDSNLTTTLGLFAVKHLNGILESHGVSDKCQKIEPGKVR</sequence>
<dbReference type="OrthoDB" id="5862419at2759"/>
<keyword evidence="2" id="KW-1185">Reference proteome</keyword>
<name>A0A0D8XXH1_DICVI</name>
<dbReference type="Pfam" id="PF02995">
    <property type="entry name" value="DUF229"/>
    <property type="match status" value="1"/>
</dbReference>
<evidence type="ECO:0000313" key="2">
    <source>
        <dbReference type="Proteomes" id="UP000053766"/>
    </source>
</evidence>
<dbReference type="SUPFAM" id="SSF53649">
    <property type="entry name" value="Alkaline phosphatase-like"/>
    <property type="match status" value="1"/>
</dbReference>
<dbReference type="AlphaFoldDB" id="A0A0D8XXH1"/>
<gene>
    <name evidence="1" type="ORF">DICVIV_04676</name>
</gene>
<dbReference type="GO" id="GO:0005615">
    <property type="term" value="C:extracellular space"/>
    <property type="evidence" value="ECO:0007669"/>
    <property type="project" value="TreeGrafter"/>
</dbReference>
<dbReference type="EMBL" id="KN716243">
    <property type="protein sequence ID" value="KJH49175.1"/>
    <property type="molecule type" value="Genomic_DNA"/>
</dbReference>